<proteinExistence type="predicted"/>
<keyword evidence="3" id="KW-1185">Reference proteome</keyword>
<evidence type="ECO:0000259" key="1">
    <source>
        <dbReference type="Pfam" id="PF14088"/>
    </source>
</evidence>
<organism evidence="2 3">
    <name type="scientific">Flavobacterium aquatile LMG 4008 = ATCC 11947</name>
    <dbReference type="NCBI Taxonomy" id="1453498"/>
    <lineage>
        <taxon>Bacteria</taxon>
        <taxon>Pseudomonadati</taxon>
        <taxon>Bacteroidota</taxon>
        <taxon>Flavobacteriia</taxon>
        <taxon>Flavobacteriales</taxon>
        <taxon>Flavobacteriaceae</taxon>
        <taxon>Flavobacterium</taxon>
    </lineage>
</organism>
<evidence type="ECO:0000313" key="3">
    <source>
        <dbReference type="Proteomes" id="UP000029554"/>
    </source>
</evidence>
<gene>
    <name evidence="2" type="ORF">LG45_03015</name>
</gene>
<dbReference type="eggNOG" id="ENOG5031J2R">
    <property type="taxonomic scope" value="Bacteria"/>
</dbReference>
<dbReference type="Pfam" id="PF14088">
    <property type="entry name" value="DUF4268"/>
    <property type="match status" value="1"/>
</dbReference>
<name>A0A095SVN7_9FLAO</name>
<dbReference type="OrthoDB" id="1467516at2"/>
<reference evidence="2 3" key="1">
    <citation type="submission" date="2014-09" db="EMBL/GenBank/DDBJ databases">
        <title>Whole Genome Shotgun of Flavobacterium aquatile LMG 4008.</title>
        <authorList>
            <person name="Gale A.N."/>
            <person name="Pipes S.E."/>
            <person name="Newman J.D."/>
        </authorList>
    </citation>
    <scope>NUCLEOTIDE SEQUENCE [LARGE SCALE GENOMIC DNA]</scope>
    <source>
        <strain evidence="2 3">LMG 4008</strain>
    </source>
</reference>
<dbReference type="Proteomes" id="UP000029554">
    <property type="component" value="Unassembled WGS sequence"/>
</dbReference>
<dbReference type="InterPro" id="IPR025364">
    <property type="entry name" value="DUF4268"/>
</dbReference>
<dbReference type="RefSeq" id="WP_035124292.1">
    <property type="nucleotide sequence ID" value="NZ_JRHH01000002.1"/>
</dbReference>
<dbReference type="STRING" id="1453498.LG45_03015"/>
<feature type="domain" description="DUF4268" evidence="1">
    <location>
        <begin position="10"/>
        <end position="136"/>
    </location>
</feature>
<protein>
    <recommendedName>
        <fullName evidence="1">DUF4268 domain-containing protein</fullName>
    </recommendedName>
</protein>
<dbReference type="EMBL" id="JRHH01000002">
    <property type="protein sequence ID" value="KGD68632.1"/>
    <property type="molecule type" value="Genomic_DNA"/>
</dbReference>
<dbReference type="AlphaFoldDB" id="A0A095SVN7"/>
<evidence type="ECO:0000313" key="2">
    <source>
        <dbReference type="EMBL" id="KGD68632.1"/>
    </source>
</evidence>
<accession>A0A095SVN7</accession>
<sequence>MYSKEESLKIKKEFWVQFAETYPRKWLLYDTKIKDVTFKFYVDNKKAKVLLDIEPKEEEKRKIYFEKIESLKTILLDEYLPDAILERNHYLENGKIISRIWIEKLNVSLNNKNTWNEIFDFFSQTMTQFETFFFEYEDYIKDLETNT</sequence>
<comment type="caution">
    <text evidence="2">The sequence shown here is derived from an EMBL/GenBank/DDBJ whole genome shotgun (WGS) entry which is preliminary data.</text>
</comment>